<feature type="domain" description="Neurotransmitter-gated ion-channel ligand-binding" evidence="6">
    <location>
        <begin position="34"/>
        <end position="240"/>
    </location>
</feature>
<dbReference type="Proteomes" id="UP001347796">
    <property type="component" value="Unassembled WGS sequence"/>
</dbReference>
<evidence type="ECO:0000313" key="8">
    <source>
        <dbReference type="EMBL" id="KAK6195169.1"/>
    </source>
</evidence>
<comment type="caution">
    <text evidence="8">The sequence shown here is derived from an EMBL/GenBank/DDBJ whole genome shotgun (WGS) entry which is preliminary data.</text>
</comment>
<evidence type="ECO:0000259" key="6">
    <source>
        <dbReference type="Pfam" id="PF02931"/>
    </source>
</evidence>
<dbReference type="PROSITE" id="PS00236">
    <property type="entry name" value="NEUROTR_ION_CHANNEL"/>
    <property type="match status" value="1"/>
</dbReference>
<keyword evidence="5" id="KW-0407">Ion channel</keyword>
<gene>
    <name evidence="8" type="ORF">SNE40_000648</name>
</gene>
<evidence type="ECO:0000256" key="3">
    <source>
        <dbReference type="ARBA" id="ARBA00022989"/>
    </source>
</evidence>
<dbReference type="InterPro" id="IPR018000">
    <property type="entry name" value="Neurotransmitter_ion_chnl_CS"/>
</dbReference>
<dbReference type="PANTHER" id="PTHR18945">
    <property type="entry name" value="NEUROTRANSMITTER GATED ION CHANNEL"/>
    <property type="match status" value="1"/>
</dbReference>
<name>A0AAN8KCN7_PATCE</name>
<feature type="transmembrane region" description="Helical" evidence="5">
    <location>
        <begin position="6"/>
        <end position="29"/>
    </location>
</feature>
<dbReference type="EMBL" id="JAZGQO010000001">
    <property type="protein sequence ID" value="KAK6195169.1"/>
    <property type="molecule type" value="Genomic_DNA"/>
</dbReference>
<dbReference type="InterPro" id="IPR006029">
    <property type="entry name" value="Neurotrans-gated_channel_TM"/>
</dbReference>
<reference evidence="8 9" key="1">
    <citation type="submission" date="2024-01" db="EMBL/GenBank/DDBJ databases">
        <title>The genome of the rayed Mediterranean limpet Patella caerulea (Linnaeus, 1758).</title>
        <authorList>
            <person name="Anh-Thu Weber A."/>
            <person name="Halstead-Nussloch G."/>
        </authorList>
    </citation>
    <scope>NUCLEOTIDE SEQUENCE [LARGE SCALE GENOMIC DNA]</scope>
    <source>
        <strain evidence="8">AATW-2023a</strain>
        <tissue evidence="8">Whole specimen</tissue>
    </source>
</reference>
<dbReference type="GO" id="GO:0005230">
    <property type="term" value="F:extracellular ligand-gated monoatomic ion channel activity"/>
    <property type="evidence" value="ECO:0007669"/>
    <property type="project" value="InterPro"/>
</dbReference>
<keyword evidence="5" id="KW-0813">Transport</keyword>
<feature type="transmembrane region" description="Helical" evidence="5">
    <location>
        <begin position="273"/>
        <end position="291"/>
    </location>
</feature>
<dbReference type="Pfam" id="PF02931">
    <property type="entry name" value="Neur_chan_LBD"/>
    <property type="match status" value="1"/>
</dbReference>
<dbReference type="InterPro" id="IPR038050">
    <property type="entry name" value="Neuro_actylchol_rec"/>
</dbReference>
<dbReference type="InterPro" id="IPR006202">
    <property type="entry name" value="Neur_chan_lig-bd"/>
</dbReference>
<dbReference type="CDD" id="cd19051">
    <property type="entry name" value="LGIC_TM_cation"/>
    <property type="match status" value="1"/>
</dbReference>
<sequence length="432" mass="48557">MAIFLGTTSTVLCTTIIISMLLVIPIYSFNESLFIKNLLAGYDPLVRPSQNGADTNITLHISPLLIVELDEQKQLLKTAVVFTMIWSDNLLTWETVNSSPTSLILPANYIWTPDITMFNSINTDIHLVAPQTKAFVHNNQYNSFVRLTVNNVYVTTCPVQVLKFPFDTQICKILLFPNGGNASKIILRTDSNTGVNFASFQNSSEWDLVDLRVRSEMRVETENLGTYYTAVIITFTMKRRALTHVVNSLLPVVCLSLLNSFVFILPADGGERTGVSISLLLSYAIYMTYINQSLPSNSNTLSYFSIYLVCLILKSSLIALATTISLWLHDKKKGQAVVWSPFTRTPSQKITPEDQLKKTKTSAMKLQDMNSFGEDKFEQDSQLNTKVNCTSQGARQPNEWSVRAIKFDWFCCIFFINCSMLMPTVCIALMLS</sequence>
<evidence type="ECO:0000256" key="1">
    <source>
        <dbReference type="ARBA" id="ARBA00004141"/>
    </source>
</evidence>
<comment type="similarity">
    <text evidence="5">Belongs to the ligand-gated ion channel (TC 1.A.9) family.</text>
</comment>
<keyword evidence="9" id="KW-1185">Reference proteome</keyword>
<dbReference type="Gene3D" id="2.70.170.10">
    <property type="entry name" value="Neurotransmitter-gated ion-channel ligand-binding domain"/>
    <property type="match status" value="1"/>
</dbReference>
<dbReference type="GO" id="GO:0004888">
    <property type="term" value="F:transmembrane signaling receptor activity"/>
    <property type="evidence" value="ECO:0007669"/>
    <property type="project" value="InterPro"/>
</dbReference>
<evidence type="ECO:0000259" key="7">
    <source>
        <dbReference type="Pfam" id="PF02932"/>
    </source>
</evidence>
<dbReference type="InterPro" id="IPR006201">
    <property type="entry name" value="Neur_channel"/>
</dbReference>
<dbReference type="AlphaFoldDB" id="A0AAN8KCN7"/>
<accession>A0AAN8KCN7</accession>
<dbReference type="Pfam" id="PF02932">
    <property type="entry name" value="Neur_chan_memb"/>
    <property type="match status" value="1"/>
</dbReference>
<evidence type="ECO:0000256" key="2">
    <source>
        <dbReference type="ARBA" id="ARBA00022692"/>
    </source>
</evidence>
<keyword evidence="5" id="KW-0406">Ion transport</keyword>
<keyword evidence="3 5" id="KW-1133">Transmembrane helix</keyword>
<keyword evidence="2 5" id="KW-0812">Transmembrane</keyword>
<dbReference type="PRINTS" id="PR00252">
    <property type="entry name" value="NRIONCHANNEL"/>
</dbReference>
<dbReference type="SUPFAM" id="SSF90112">
    <property type="entry name" value="Neurotransmitter-gated ion-channel transmembrane pore"/>
    <property type="match status" value="1"/>
</dbReference>
<feature type="transmembrane region" description="Helical" evidence="5">
    <location>
        <begin position="407"/>
        <end position="431"/>
    </location>
</feature>
<organism evidence="8 9">
    <name type="scientific">Patella caerulea</name>
    <name type="common">Rayed Mediterranean limpet</name>
    <dbReference type="NCBI Taxonomy" id="87958"/>
    <lineage>
        <taxon>Eukaryota</taxon>
        <taxon>Metazoa</taxon>
        <taxon>Spiralia</taxon>
        <taxon>Lophotrochozoa</taxon>
        <taxon>Mollusca</taxon>
        <taxon>Gastropoda</taxon>
        <taxon>Patellogastropoda</taxon>
        <taxon>Patelloidea</taxon>
        <taxon>Patellidae</taxon>
        <taxon>Patella</taxon>
    </lineage>
</organism>
<feature type="domain" description="Neurotransmitter-gated ion-channel transmembrane" evidence="7">
    <location>
        <begin position="249"/>
        <end position="394"/>
    </location>
</feature>
<dbReference type="Gene3D" id="1.20.58.390">
    <property type="entry name" value="Neurotransmitter-gated ion-channel transmembrane domain"/>
    <property type="match status" value="1"/>
</dbReference>
<feature type="transmembrane region" description="Helical" evidence="5">
    <location>
        <begin position="303"/>
        <end position="328"/>
    </location>
</feature>
<evidence type="ECO:0000313" key="9">
    <source>
        <dbReference type="Proteomes" id="UP001347796"/>
    </source>
</evidence>
<dbReference type="InterPro" id="IPR036734">
    <property type="entry name" value="Neur_chan_lig-bd_sf"/>
</dbReference>
<dbReference type="SUPFAM" id="SSF63712">
    <property type="entry name" value="Nicotinic receptor ligand binding domain-like"/>
    <property type="match status" value="1"/>
</dbReference>
<dbReference type="CDD" id="cd18989">
    <property type="entry name" value="LGIC_ECD_cation"/>
    <property type="match status" value="1"/>
</dbReference>
<feature type="transmembrane region" description="Helical" evidence="5">
    <location>
        <begin position="245"/>
        <end position="267"/>
    </location>
</feature>
<proteinExistence type="inferred from homology"/>
<evidence type="ECO:0000256" key="5">
    <source>
        <dbReference type="RuleBase" id="RU000687"/>
    </source>
</evidence>
<keyword evidence="4 5" id="KW-0472">Membrane</keyword>
<comment type="subcellular location">
    <subcellularLocation>
        <location evidence="1">Membrane</location>
        <topology evidence="1">Multi-pass membrane protein</topology>
    </subcellularLocation>
</comment>
<evidence type="ECO:0000256" key="4">
    <source>
        <dbReference type="ARBA" id="ARBA00023136"/>
    </source>
</evidence>
<dbReference type="GO" id="GO:0016020">
    <property type="term" value="C:membrane"/>
    <property type="evidence" value="ECO:0007669"/>
    <property type="project" value="UniProtKB-SubCell"/>
</dbReference>
<dbReference type="InterPro" id="IPR036719">
    <property type="entry name" value="Neuro-gated_channel_TM_sf"/>
</dbReference>
<protein>
    <submittedName>
        <fullName evidence="8">Uncharacterized protein</fullName>
    </submittedName>
</protein>